<dbReference type="PANTHER" id="PTHR47572:SF5">
    <property type="entry name" value="BLR2277 PROTEIN"/>
    <property type="match status" value="1"/>
</dbReference>
<reference evidence="3" key="1">
    <citation type="submission" date="2017-05" db="EMBL/GenBank/DDBJ databases">
        <authorList>
            <person name="Lin X."/>
        </authorList>
    </citation>
    <scope>NUCLEOTIDE SEQUENCE [LARGE SCALE GENOMIC DNA]</scope>
    <source>
        <strain evidence="3">JLT2012</strain>
    </source>
</reference>
<name>A0A219B8L0_9SPHN</name>
<dbReference type="InterPro" id="IPR013658">
    <property type="entry name" value="SGL"/>
</dbReference>
<dbReference type="InterPro" id="IPR011042">
    <property type="entry name" value="6-blade_b-propeller_TolB-like"/>
</dbReference>
<gene>
    <name evidence="2" type="ORF">B5C34_06715</name>
</gene>
<evidence type="ECO:0000313" key="2">
    <source>
        <dbReference type="EMBL" id="OWV34667.1"/>
    </source>
</evidence>
<dbReference type="EMBL" id="NFZT01000001">
    <property type="protein sequence ID" value="OWV34667.1"/>
    <property type="molecule type" value="Genomic_DNA"/>
</dbReference>
<sequence>MQLEFEIVADGLRFPEGPVWMKDGSIILVEIEAGRITRVRPDGSKETVAEPGGGPNGLAVGPDGALYCCNNGGFEWTRAEDLLIPGPAPDDYETGRIERIDIASGKVERLYESCGGFNLSGPNDIVFEMNGSGAFWFTALGKVRKAGHDHGGLYWAKADGSDIRCATYGPNMNGVGLSPDGKTVYTALTNERQVLALDITGVGEVGPGPLAGFPGRVAYGWGGRTLLDSLAVDAEGNVCVATLVETPGIASIDPASGEMVQYDFPDLLTTNICFGGEDMQDAWVCLSTTGKLAKVRWPTPGLQLAHYA</sequence>
<accession>A0A219B8L0</accession>
<dbReference type="RefSeq" id="WP_088713373.1">
    <property type="nucleotide sequence ID" value="NZ_NFZT01000001.1"/>
</dbReference>
<comment type="caution">
    <text evidence="2">The sequence shown here is derived from an EMBL/GenBank/DDBJ whole genome shotgun (WGS) entry which is preliminary data.</text>
</comment>
<dbReference type="InterPro" id="IPR051262">
    <property type="entry name" value="SMP-30/CGR1_Lactonase"/>
</dbReference>
<protein>
    <submittedName>
        <fullName evidence="2">Gluconolaconase</fullName>
    </submittedName>
</protein>
<evidence type="ECO:0000259" key="1">
    <source>
        <dbReference type="Pfam" id="PF08450"/>
    </source>
</evidence>
<organism evidence="2 3">
    <name type="scientific">Pacificimonas flava</name>
    <dbReference type="NCBI Taxonomy" id="1234595"/>
    <lineage>
        <taxon>Bacteria</taxon>
        <taxon>Pseudomonadati</taxon>
        <taxon>Pseudomonadota</taxon>
        <taxon>Alphaproteobacteria</taxon>
        <taxon>Sphingomonadales</taxon>
        <taxon>Sphingosinicellaceae</taxon>
        <taxon>Pacificimonas</taxon>
    </lineage>
</organism>
<dbReference type="Gene3D" id="2.120.10.30">
    <property type="entry name" value="TolB, C-terminal domain"/>
    <property type="match status" value="1"/>
</dbReference>
<dbReference type="OrthoDB" id="30052at2"/>
<dbReference type="SUPFAM" id="SSF63829">
    <property type="entry name" value="Calcium-dependent phosphotriesterase"/>
    <property type="match status" value="1"/>
</dbReference>
<proteinExistence type="predicted"/>
<dbReference type="PANTHER" id="PTHR47572">
    <property type="entry name" value="LIPOPROTEIN-RELATED"/>
    <property type="match status" value="1"/>
</dbReference>
<dbReference type="AlphaFoldDB" id="A0A219B8L0"/>
<dbReference type="Proteomes" id="UP000198462">
    <property type="component" value="Unassembled WGS sequence"/>
</dbReference>
<evidence type="ECO:0000313" key="3">
    <source>
        <dbReference type="Proteomes" id="UP000198462"/>
    </source>
</evidence>
<feature type="domain" description="SMP-30/Gluconolactonase/LRE-like region" evidence="1">
    <location>
        <begin position="14"/>
        <end position="285"/>
    </location>
</feature>
<keyword evidence="3" id="KW-1185">Reference proteome</keyword>
<dbReference type="Pfam" id="PF08450">
    <property type="entry name" value="SGL"/>
    <property type="match status" value="1"/>
</dbReference>